<proteinExistence type="predicted"/>
<reference evidence="2" key="1">
    <citation type="submission" date="2019-02" db="EMBL/GenBank/DDBJ databases">
        <authorList>
            <person name="Gruber-Vodicka R. H."/>
            <person name="Seah K. B. B."/>
        </authorList>
    </citation>
    <scope>NUCLEOTIDE SEQUENCE</scope>
    <source>
        <strain evidence="2">BECK_DK47</strain>
    </source>
</reference>
<dbReference type="AlphaFoldDB" id="A0A450T5G3"/>
<feature type="transmembrane region" description="Helical" evidence="1">
    <location>
        <begin position="7"/>
        <end position="25"/>
    </location>
</feature>
<evidence type="ECO:0000256" key="1">
    <source>
        <dbReference type="SAM" id="Phobius"/>
    </source>
</evidence>
<organism evidence="2">
    <name type="scientific">Candidatus Kentrum sp. DK</name>
    <dbReference type="NCBI Taxonomy" id="2126562"/>
    <lineage>
        <taxon>Bacteria</taxon>
        <taxon>Pseudomonadati</taxon>
        <taxon>Pseudomonadota</taxon>
        <taxon>Gammaproteobacteria</taxon>
        <taxon>Candidatus Kentrum</taxon>
    </lineage>
</organism>
<dbReference type="EMBL" id="CAADEX010000103">
    <property type="protein sequence ID" value="VFJ61642.1"/>
    <property type="molecule type" value="Genomic_DNA"/>
</dbReference>
<keyword evidence="1" id="KW-0812">Transmembrane</keyword>
<feature type="transmembrane region" description="Helical" evidence="1">
    <location>
        <begin position="178"/>
        <end position="197"/>
    </location>
</feature>
<feature type="transmembrane region" description="Helical" evidence="1">
    <location>
        <begin position="154"/>
        <end position="172"/>
    </location>
</feature>
<feature type="transmembrane region" description="Helical" evidence="1">
    <location>
        <begin position="88"/>
        <end position="107"/>
    </location>
</feature>
<name>A0A450T5G3_9GAMM</name>
<sequence length="219" mass="24612">MSVFKYLGSLIMAIGVILLQIYVDLSEKNVEFFAFLLELAKDKKIFQYLFSLAIIYPVVIVVFSSIAGVYEKCFSSGYEEIVRRRNKGLVGTILGLFAIYIASSIILDTFNYDFTPLTIENLGLKGASLSLFLATTGSIFLLVFFLAVYIDEKFMGVVINTSVLCLLFVYFTTSIRSYMIGALIGSWIAISFASFLADNKKEKIKMRISRIFSFSFSDT</sequence>
<gene>
    <name evidence="2" type="ORF">BECKDK2373B_GA0170837_11031</name>
</gene>
<feature type="transmembrane region" description="Helical" evidence="1">
    <location>
        <begin position="127"/>
        <end position="147"/>
    </location>
</feature>
<keyword evidence="1" id="KW-1133">Transmembrane helix</keyword>
<evidence type="ECO:0000313" key="2">
    <source>
        <dbReference type="EMBL" id="VFJ61642.1"/>
    </source>
</evidence>
<keyword evidence="1" id="KW-0472">Membrane</keyword>
<feature type="transmembrane region" description="Helical" evidence="1">
    <location>
        <begin position="45"/>
        <end position="67"/>
    </location>
</feature>
<accession>A0A450T5G3</accession>
<protein>
    <submittedName>
        <fullName evidence="2">Uncharacterized protein</fullName>
    </submittedName>
</protein>